<sequence length="281" mass="30394">MLLAVPNKGRLQEPAVKLLELAGIRLLASDERSIVLPTSWPDLNVIRLRPEDIPKIVEAGRVAVGITGHDYVVEAGSEVAELLDLRIGKGTIVLAAPRGRWRSVEEVPNGARVATKYERIATRFFESVGKSVRIVKVSGSVEVMPLLGVADAIVDVMATGTTLTLHGLEPVAKVLETSARLIASKEAAEHYVVKKLVTYIKGLLEAQGKRMIFLNVPADRISDVLAVMPALESPSVARLARGDMYEVFSVVDEDDLPDLVMKLKAAGAKDLVVVPLDKLIK</sequence>
<proteinExistence type="predicted"/>
<keyword evidence="1" id="KW-0328">Glycosyltransferase</keyword>
<evidence type="ECO:0000313" key="2">
    <source>
        <dbReference type="Proteomes" id="UP000033636"/>
    </source>
</evidence>
<dbReference type="EC" id="2.4.2.17" evidence="1"/>
<organism evidence="1 2">
    <name type="scientific">Thermoproteus sp. AZ2</name>
    <dbReference type="NCBI Taxonomy" id="1609232"/>
    <lineage>
        <taxon>Archaea</taxon>
        <taxon>Thermoproteota</taxon>
        <taxon>Thermoprotei</taxon>
        <taxon>Thermoproteales</taxon>
        <taxon>Thermoproteaceae</taxon>
        <taxon>Thermoproteus</taxon>
    </lineage>
</organism>
<evidence type="ECO:0000313" key="1">
    <source>
        <dbReference type="EMBL" id="MFB6489886.1"/>
    </source>
</evidence>
<dbReference type="Proteomes" id="UP000033636">
    <property type="component" value="Unassembled WGS sequence"/>
</dbReference>
<dbReference type="EMBL" id="JZWT02000003">
    <property type="protein sequence ID" value="MFB6489886.1"/>
    <property type="molecule type" value="Genomic_DNA"/>
</dbReference>
<reference evidence="1" key="1">
    <citation type="submission" date="2024-07" db="EMBL/GenBank/DDBJ databases">
        <title>Metagenome and Metagenome-Assembled Genomes of Archaea from a hot spring from the geothermal field of Los Azufres, Mexico.</title>
        <authorList>
            <person name="Marin-Paredes R."/>
            <person name="Martinez-Romero E."/>
            <person name="Servin-Garciduenas L.E."/>
        </authorList>
    </citation>
    <scope>NUCLEOTIDE SEQUENCE</scope>
</reference>
<keyword evidence="1" id="KW-0808">Transferase</keyword>
<accession>A0ACC6UZA6</accession>
<protein>
    <submittedName>
        <fullName evidence="1">ATP phosphoribosyltransferase</fullName>
        <ecNumber evidence="1">2.4.2.17</ecNumber>
    </submittedName>
</protein>
<gene>
    <name evidence="1" type="primary">hisG</name>
    <name evidence="1" type="ORF">TU35_001350</name>
</gene>
<comment type="caution">
    <text evidence="1">The sequence shown here is derived from an EMBL/GenBank/DDBJ whole genome shotgun (WGS) entry which is preliminary data.</text>
</comment>
<name>A0ACC6UZA6_9CREN</name>